<keyword evidence="1" id="KW-0597">Phosphoprotein</keyword>
<evidence type="ECO:0000256" key="1">
    <source>
        <dbReference type="ARBA" id="ARBA00022553"/>
    </source>
</evidence>
<reference evidence="4" key="2">
    <citation type="submission" date="2016-02" db="EMBL/GenBank/DDBJ databases">
        <title>Draft genome sequence of five rapidly growing Mycobacterium species.</title>
        <authorList>
            <person name="Katahira K."/>
            <person name="Gotou Y."/>
            <person name="Iida K."/>
            <person name="Ogura Y."/>
            <person name="Hayashi T."/>
        </authorList>
    </citation>
    <scope>NUCLEOTIDE SEQUENCE [LARGE SCALE GENOMIC DNA]</scope>
    <source>
        <strain evidence="4">JCM15654</strain>
    </source>
</reference>
<keyword evidence="4" id="KW-1185">Reference proteome</keyword>
<reference evidence="4" key="1">
    <citation type="journal article" date="2016" name="Genome Announc.">
        <title>Draft Genome Sequences of Five Rapidly Growing Mycobacterium Species, M. thermoresistibile, M. fortuitum subsp. acetamidolyticum, M. canariasense, M. brisbanense, and M. novocastrense.</title>
        <authorList>
            <person name="Katahira K."/>
            <person name="Ogura Y."/>
            <person name="Gotoh Y."/>
            <person name="Hayashi T."/>
        </authorList>
    </citation>
    <scope>NUCLEOTIDE SEQUENCE [LARGE SCALE GENOMIC DNA]</scope>
    <source>
        <strain evidence="4">JCM15654</strain>
    </source>
</reference>
<dbReference type="Gene3D" id="2.60.200.20">
    <property type="match status" value="1"/>
</dbReference>
<comment type="caution">
    <text evidence="3">The sequence shown here is derived from an EMBL/GenBank/DDBJ whole genome shotgun (WGS) entry which is preliminary data.</text>
</comment>
<sequence>MSTAENHPTSEYQIEDTAGLLAPFDGTVGVAAAALEHLDTLPPGAAMLVVKRGPTIGLRFVLQQPVTTAGRHPRSDIYLDDITVSRLHAEFHCDDGEYRIIDTNSLNGTYLNRQPVDSAKLANGDEIQIGNFRLLFFSSAATS</sequence>
<dbReference type="STRING" id="146020.RMCB_2256"/>
<dbReference type="InterPro" id="IPR000253">
    <property type="entry name" value="FHA_dom"/>
</dbReference>
<accession>A0A117I5B8</accession>
<dbReference type="Proteomes" id="UP000069620">
    <property type="component" value="Unassembled WGS sequence"/>
</dbReference>
<dbReference type="Pfam" id="PF00498">
    <property type="entry name" value="FHA"/>
    <property type="match status" value="1"/>
</dbReference>
<organism evidence="3 4">
    <name type="scientific">Mycolicibacterium brisbanense</name>
    <dbReference type="NCBI Taxonomy" id="146020"/>
    <lineage>
        <taxon>Bacteria</taxon>
        <taxon>Bacillati</taxon>
        <taxon>Actinomycetota</taxon>
        <taxon>Actinomycetes</taxon>
        <taxon>Mycobacteriales</taxon>
        <taxon>Mycobacteriaceae</taxon>
        <taxon>Mycolicibacterium</taxon>
    </lineage>
</organism>
<dbReference type="PANTHER" id="PTHR23308">
    <property type="entry name" value="NUCLEAR INHIBITOR OF PROTEIN PHOSPHATASE-1"/>
    <property type="match status" value="1"/>
</dbReference>
<dbReference type="OrthoDB" id="9815925at2"/>
<feature type="domain" description="FHA" evidence="2">
    <location>
        <begin position="67"/>
        <end position="116"/>
    </location>
</feature>
<dbReference type="SUPFAM" id="SSF49879">
    <property type="entry name" value="SMAD/FHA domain"/>
    <property type="match status" value="1"/>
</dbReference>
<evidence type="ECO:0000313" key="4">
    <source>
        <dbReference type="Proteomes" id="UP000069620"/>
    </source>
</evidence>
<evidence type="ECO:0000259" key="2">
    <source>
        <dbReference type="PROSITE" id="PS50006"/>
    </source>
</evidence>
<dbReference type="SMART" id="SM00240">
    <property type="entry name" value="FHA"/>
    <property type="match status" value="1"/>
</dbReference>
<protein>
    <submittedName>
        <fullName evidence="3">Transcriptional regulator</fullName>
    </submittedName>
</protein>
<dbReference type="AlphaFoldDB" id="A0A117I5B8"/>
<dbReference type="InterPro" id="IPR050923">
    <property type="entry name" value="Cell_Proc_Reg/RNA_Proc"/>
</dbReference>
<gene>
    <name evidence="3" type="ORF">RMCB_2256</name>
</gene>
<dbReference type="PROSITE" id="PS50006">
    <property type="entry name" value="FHA_DOMAIN"/>
    <property type="match status" value="1"/>
</dbReference>
<dbReference type="RefSeq" id="WP_029370258.1">
    <property type="nucleotide sequence ID" value="NZ_BCSX01000021.1"/>
</dbReference>
<proteinExistence type="predicted"/>
<name>A0A117I5B8_9MYCO</name>
<dbReference type="InterPro" id="IPR008984">
    <property type="entry name" value="SMAD_FHA_dom_sf"/>
</dbReference>
<evidence type="ECO:0000313" key="3">
    <source>
        <dbReference type="EMBL" id="GAS88160.1"/>
    </source>
</evidence>
<dbReference type="EMBL" id="BCSX01000021">
    <property type="protein sequence ID" value="GAS88160.1"/>
    <property type="molecule type" value="Genomic_DNA"/>
</dbReference>